<dbReference type="AlphaFoldDB" id="A0A2P6QX29"/>
<comment type="caution">
    <text evidence="2">The sequence shown here is derived from an EMBL/GenBank/DDBJ whole genome shotgun (WGS) entry which is preliminary data.</text>
</comment>
<feature type="transmembrane region" description="Helical" evidence="1">
    <location>
        <begin position="65"/>
        <end position="85"/>
    </location>
</feature>
<evidence type="ECO:0000256" key="1">
    <source>
        <dbReference type="SAM" id="Phobius"/>
    </source>
</evidence>
<proteinExistence type="predicted"/>
<keyword evidence="1" id="KW-0472">Membrane</keyword>
<accession>A0A2P6QX29</accession>
<dbReference type="Proteomes" id="UP000238479">
    <property type="component" value="Chromosome 4"/>
</dbReference>
<dbReference type="EMBL" id="PDCK01000042">
    <property type="protein sequence ID" value="PRQ38730.1"/>
    <property type="molecule type" value="Genomic_DNA"/>
</dbReference>
<keyword evidence="1" id="KW-1133">Transmembrane helix</keyword>
<dbReference type="Gramene" id="PRQ38730">
    <property type="protein sequence ID" value="PRQ38730"/>
    <property type="gene ID" value="RchiOBHm_Chr4g0417211"/>
</dbReference>
<organism evidence="2 3">
    <name type="scientific">Rosa chinensis</name>
    <name type="common">China rose</name>
    <dbReference type="NCBI Taxonomy" id="74649"/>
    <lineage>
        <taxon>Eukaryota</taxon>
        <taxon>Viridiplantae</taxon>
        <taxon>Streptophyta</taxon>
        <taxon>Embryophyta</taxon>
        <taxon>Tracheophyta</taxon>
        <taxon>Spermatophyta</taxon>
        <taxon>Magnoliopsida</taxon>
        <taxon>eudicotyledons</taxon>
        <taxon>Gunneridae</taxon>
        <taxon>Pentapetalae</taxon>
        <taxon>rosids</taxon>
        <taxon>fabids</taxon>
        <taxon>Rosales</taxon>
        <taxon>Rosaceae</taxon>
        <taxon>Rosoideae</taxon>
        <taxon>Rosoideae incertae sedis</taxon>
        <taxon>Rosa</taxon>
    </lineage>
</organism>
<evidence type="ECO:0000313" key="2">
    <source>
        <dbReference type="EMBL" id="PRQ38730.1"/>
    </source>
</evidence>
<keyword evidence="3" id="KW-1185">Reference proteome</keyword>
<keyword evidence="1" id="KW-0812">Transmembrane</keyword>
<protein>
    <submittedName>
        <fullName evidence="2">Uncharacterized protein</fullName>
    </submittedName>
</protein>
<gene>
    <name evidence="2" type="ORF">RchiOBHm_Chr4g0417211</name>
</gene>
<sequence length="94" mass="11102">MSLRFLYYCFVGLLDHILISIHVSLVSLSFSSCKEIIVQSLNIRLATSQLHHSMKGYHLFHPFHIYHESTTPGLFFFLFFFLLILSRETQRLPR</sequence>
<dbReference type="PROSITE" id="PS51257">
    <property type="entry name" value="PROKAR_LIPOPROTEIN"/>
    <property type="match status" value="1"/>
</dbReference>
<name>A0A2P6QX29_ROSCH</name>
<evidence type="ECO:0000313" key="3">
    <source>
        <dbReference type="Proteomes" id="UP000238479"/>
    </source>
</evidence>
<feature type="transmembrane region" description="Helical" evidence="1">
    <location>
        <begin position="5"/>
        <end position="25"/>
    </location>
</feature>
<reference evidence="2 3" key="1">
    <citation type="journal article" date="2018" name="Nat. Genet.">
        <title>The Rosa genome provides new insights in the design of modern roses.</title>
        <authorList>
            <person name="Bendahmane M."/>
        </authorList>
    </citation>
    <scope>NUCLEOTIDE SEQUENCE [LARGE SCALE GENOMIC DNA]</scope>
    <source>
        <strain evidence="3">cv. Old Blush</strain>
    </source>
</reference>